<evidence type="ECO:0000313" key="3">
    <source>
        <dbReference type="Proteomes" id="UP001174050"/>
    </source>
</evidence>
<proteinExistence type="predicted"/>
<name>A0ABT7Z735_9ACTN</name>
<dbReference type="EMBL" id="JAUEPL010000018">
    <property type="protein sequence ID" value="MDN3295246.1"/>
    <property type="molecule type" value="Genomic_DNA"/>
</dbReference>
<evidence type="ECO:0000256" key="1">
    <source>
        <dbReference type="SAM" id="MobiDB-lite"/>
    </source>
</evidence>
<sequence>MDDKRLQGEGHEGAGIPRDLPDEQAGNRPDHWDPDLSEAAEGDLPDGTPAEDTPEDGDAAEPSG</sequence>
<feature type="compositionally biased region" description="Acidic residues" evidence="1">
    <location>
        <begin position="35"/>
        <end position="44"/>
    </location>
</feature>
<dbReference type="RefSeq" id="WP_290112322.1">
    <property type="nucleotide sequence ID" value="NZ_JAUEPL010000018.1"/>
</dbReference>
<reference evidence="2" key="1">
    <citation type="submission" date="2023-06" db="EMBL/GenBank/DDBJ databases">
        <title>WGS-Sequencing of Streptomyces ficellus isolate 21 collected from sand in Gara Djebilet Iron Mine in Algeria.</title>
        <authorList>
            <person name="Zegers G.P."/>
            <person name="Gomez A."/>
            <person name="Gueddou A."/>
            <person name="Zahara A.F."/>
            <person name="Worth M."/>
            <person name="Sevigny J.L."/>
            <person name="Tisa L."/>
        </authorList>
    </citation>
    <scope>NUCLEOTIDE SEQUENCE</scope>
    <source>
        <strain evidence="2">AS11</strain>
    </source>
</reference>
<feature type="region of interest" description="Disordered" evidence="1">
    <location>
        <begin position="1"/>
        <end position="64"/>
    </location>
</feature>
<keyword evidence="3" id="KW-1185">Reference proteome</keyword>
<accession>A0ABT7Z735</accession>
<evidence type="ECO:0000313" key="2">
    <source>
        <dbReference type="EMBL" id="MDN3295246.1"/>
    </source>
</evidence>
<gene>
    <name evidence="2" type="ORF">QWM81_14495</name>
</gene>
<organism evidence="2 3">
    <name type="scientific">Streptomyces ficellus</name>
    <dbReference type="NCBI Taxonomy" id="1977088"/>
    <lineage>
        <taxon>Bacteria</taxon>
        <taxon>Bacillati</taxon>
        <taxon>Actinomycetota</taxon>
        <taxon>Actinomycetes</taxon>
        <taxon>Kitasatosporales</taxon>
        <taxon>Streptomycetaceae</taxon>
        <taxon>Streptomyces</taxon>
    </lineage>
</organism>
<protein>
    <submittedName>
        <fullName evidence="2">Uncharacterized protein</fullName>
    </submittedName>
</protein>
<feature type="compositionally biased region" description="Acidic residues" evidence="1">
    <location>
        <begin position="52"/>
        <end position="64"/>
    </location>
</feature>
<comment type="caution">
    <text evidence="2">The sequence shown here is derived from an EMBL/GenBank/DDBJ whole genome shotgun (WGS) entry which is preliminary data.</text>
</comment>
<feature type="compositionally biased region" description="Basic and acidic residues" evidence="1">
    <location>
        <begin position="1"/>
        <end position="12"/>
    </location>
</feature>
<dbReference type="Proteomes" id="UP001174050">
    <property type="component" value="Unassembled WGS sequence"/>
</dbReference>